<reference evidence="4 5" key="1">
    <citation type="journal article" date="2021" name="Sci. Rep.">
        <title>The genome of the diatom Chaetoceros tenuissimus carries an ancient integrated fragment of an extant virus.</title>
        <authorList>
            <person name="Hongo Y."/>
            <person name="Kimura K."/>
            <person name="Takaki Y."/>
            <person name="Yoshida Y."/>
            <person name="Baba S."/>
            <person name="Kobayashi G."/>
            <person name="Nagasaki K."/>
            <person name="Hano T."/>
            <person name="Tomaru Y."/>
        </authorList>
    </citation>
    <scope>NUCLEOTIDE SEQUENCE [LARGE SCALE GENOMIC DNA]</scope>
    <source>
        <strain evidence="4 5">NIES-3715</strain>
    </source>
</reference>
<dbReference type="CDD" id="cd00519">
    <property type="entry name" value="Lipase_3"/>
    <property type="match status" value="1"/>
</dbReference>
<evidence type="ECO:0000313" key="5">
    <source>
        <dbReference type="Proteomes" id="UP001054902"/>
    </source>
</evidence>
<dbReference type="InterPro" id="IPR051218">
    <property type="entry name" value="Sec_MonoDiacylglyc_Lipase"/>
</dbReference>
<dbReference type="Pfam" id="PF01764">
    <property type="entry name" value="Lipase_3"/>
    <property type="match status" value="1"/>
</dbReference>
<evidence type="ECO:0000256" key="1">
    <source>
        <dbReference type="SAM" id="MobiDB-lite"/>
    </source>
</evidence>
<evidence type="ECO:0000259" key="3">
    <source>
        <dbReference type="Pfam" id="PF01764"/>
    </source>
</evidence>
<dbReference type="Gene3D" id="3.40.50.1820">
    <property type="entry name" value="alpha/beta hydrolase"/>
    <property type="match status" value="1"/>
</dbReference>
<keyword evidence="2" id="KW-0732">Signal</keyword>
<name>A0AAD3H6T2_9STRA</name>
<dbReference type="AlphaFoldDB" id="A0AAD3H6T2"/>
<feature type="domain" description="Fungal lipase-type" evidence="3">
    <location>
        <begin position="406"/>
        <end position="548"/>
    </location>
</feature>
<feature type="region of interest" description="Disordered" evidence="1">
    <location>
        <begin position="296"/>
        <end position="341"/>
    </location>
</feature>
<dbReference type="Proteomes" id="UP001054902">
    <property type="component" value="Unassembled WGS sequence"/>
</dbReference>
<dbReference type="InterPro" id="IPR029058">
    <property type="entry name" value="AB_hydrolase_fold"/>
</dbReference>
<comment type="caution">
    <text evidence="4">The sequence shown here is derived from an EMBL/GenBank/DDBJ whole genome shotgun (WGS) entry which is preliminary data.</text>
</comment>
<protein>
    <recommendedName>
        <fullName evidence="3">Fungal lipase-type domain-containing protein</fullName>
    </recommendedName>
</protein>
<organism evidence="4 5">
    <name type="scientific">Chaetoceros tenuissimus</name>
    <dbReference type="NCBI Taxonomy" id="426638"/>
    <lineage>
        <taxon>Eukaryota</taxon>
        <taxon>Sar</taxon>
        <taxon>Stramenopiles</taxon>
        <taxon>Ochrophyta</taxon>
        <taxon>Bacillariophyta</taxon>
        <taxon>Coscinodiscophyceae</taxon>
        <taxon>Chaetocerotophycidae</taxon>
        <taxon>Chaetocerotales</taxon>
        <taxon>Chaetocerotaceae</taxon>
        <taxon>Chaetoceros</taxon>
    </lineage>
</organism>
<sequence length="673" mass="75217">MKCKATIPSILFSTLYLLYLLPYTKAGTITIDWLEVECVTTNTSPVASASDDMEPCHGKLRTYQGELLSFTNGDSEAYLYDNEESWNECNDNKTLVEADVFDSWPDDGPYKGAQLFALADGCEKRYKVIFHKKKFARIKSETGKGKKVTCTATEENVIESKKCHKECRATKECIGLKLSGKGKNRVCTLFSGEMFVEDVVGKSFDRCRGLKTELKKNHHIVLASTSSRASLLSNNRRPVTPFDSISCHHSVDTRRRKYESINSYLYKRSTGSHITGPSSTHHDRLTRPRLSFTSLQMTSSSSPVMESLDSSQQQQVEEVNGSTATKSTETQLQQNEQPITVTPEPLLSPYAAQTLDGRLLCSTQCAYEIKNPYFRGSSYRPTTTLKRITRGVNSCIIGHTTDGISIAFRGSQSQTNSLLDWLQNAALFLTEVDESKYKVSGKIHTGFFRSTKSLWKPLKNILKEMVSEAEENGWSSDIYLTGHGKGGAMASIASVFIKRSNSLPDPKYVCTFASARVGDSQFRDAFNERVVNQTSYEAYLDLVPFLPPSSDVLESMNPSMLEMMDGVLWSESSSNRKENYVWDYQTLGTRKYIDQHGNIVEDVNKELDQDRMKEIEQKTELTWEAFNPAHCSGCLDDTCGGVYFSSVAGDICNDDVCDAPEEDKGKEAPSTSE</sequence>
<dbReference type="PANTHER" id="PTHR45856">
    <property type="entry name" value="ALPHA/BETA-HYDROLASES SUPERFAMILY PROTEIN"/>
    <property type="match status" value="1"/>
</dbReference>
<evidence type="ECO:0000256" key="2">
    <source>
        <dbReference type="SAM" id="SignalP"/>
    </source>
</evidence>
<dbReference type="PANTHER" id="PTHR45856:SF11">
    <property type="entry name" value="FUNGAL LIPASE-LIKE DOMAIN-CONTAINING PROTEIN"/>
    <property type="match status" value="1"/>
</dbReference>
<keyword evidence="5" id="KW-1185">Reference proteome</keyword>
<dbReference type="GO" id="GO:0006629">
    <property type="term" value="P:lipid metabolic process"/>
    <property type="evidence" value="ECO:0007669"/>
    <property type="project" value="InterPro"/>
</dbReference>
<dbReference type="InterPro" id="IPR002921">
    <property type="entry name" value="Fungal_lipase-type"/>
</dbReference>
<dbReference type="SUPFAM" id="SSF53474">
    <property type="entry name" value="alpha/beta-Hydrolases"/>
    <property type="match status" value="1"/>
</dbReference>
<gene>
    <name evidence="4" type="ORF">CTEN210_08996</name>
</gene>
<feature type="signal peptide" evidence="2">
    <location>
        <begin position="1"/>
        <end position="26"/>
    </location>
</feature>
<proteinExistence type="predicted"/>
<evidence type="ECO:0000313" key="4">
    <source>
        <dbReference type="EMBL" id="GFH52520.1"/>
    </source>
</evidence>
<feature type="compositionally biased region" description="Polar residues" evidence="1">
    <location>
        <begin position="308"/>
        <end position="340"/>
    </location>
</feature>
<feature type="chain" id="PRO_5042261561" description="Fungal lipase-type domain-containing protein" evidence="2">
    <location>
        <begin position="27"/>
        <end position="673"/>
    </location>
</feature>
<dbReference type="EMBL" id="BLLK01000045">
    <property type="protein sequence ID" value="GFH52520.1"/>
    <property type="molecule type" value="Genomic_DNA"/>
</dbReference>
<accession>A0AAD3H6T2</accession>